<feature type="binding site" evidence="8">
    <location>
        <begin position="374"/>
        <end position="377"/>
    </location>
    <ligand>
        <name>substrate</name>
    </ligand>
</feature>
<evidence type="ECO:0000313" key="12">
    <source>
        <dbReference type="EMBL" id="HIQ23943.1"/>
    </source>
</evidence>
<dbReference type="SMART" id="SM01193">
    <property type="entry name" value="Enolase_N"/>
    <property type="match status" value="1"/>
</dbReference>
<evidence type="ECO:0000256" key="2">
    <source>
        <dbReference type="ARBA" id="ARBA00009604"/>
    </source>
</evidence>
<dbReference type="SFLD" id="SFLDS00001">
    <property type="entry name" value="Enolase"/>
    <property type="match status" value="1"/>
</dbReference>
<feature type="binding site" evidence="6 9">
    <location>
        <position position="322"/>
    </location>
    <ligand>
        <name>Mg(2+)</name>
        <dbReference type="ChEBI" id="CHEBI:18420"/>
    </ligand>
</feature>
<protein>
    <recommendedName>
        <fullName evidence="6">Enolase</fullName>
        <ecNumber evidence="6">4.2.1.11</ecNumber>
    </recommendedName>
    <alternativeName>
        <fullName evidence="6">2-phospho-D-glycerate hydro-lyase</fullName>
    </alternativeName>
    <alternativeName>
        <fullName evidence="6">2-phosphoglycerate dehydratase</fullName>
    </alternativeName>
</protein>
<evidence type="ECO:0000256" key="6">
    <source>
        <dbReference type="HAMAP-Rule" id="MF_00318"/>
    </source>
</evidence>
<keyword evidence="3 6" id="KW-0460">Magnesium</keyword>
<evidence type="ECO:0000313" key="13">
    <source>
        <dbReference type="Proteomes" id="UP000600071"/>
    </source>
</evidence>
<feature type="binding site" evidence="8">
    <location>
        <position position="322"/>
    </location>
    <ligand>
        <name>substrate</name>
    </ligand>
</feature>
<keyword evidence="12" id="KW-0670">Pyruvate</keyword>
<dbReference type="NCBIfam" id="TIGR01060">
    <property type="entry name" value="eno"/>
    <property type="match status" value="1"/>
</dbReference>
<dbReference type="InterPro" id="IPR000941">
    <property type="entry name" value="Enolase"/>
</dbReference>
<feature type="binding site" evidence="6">
    <location>
        <position position="171"/>
    </location>
    <ligand>
        <name>(2R)-2-phosphoglycerate</name>
        <dbReference type="ChEBI" id="CHEBI:58289"/>
    </ligand>
</feature>
<proteinExistence type="inferred from homology"/>
<keyword evidence="6" id="KW-0963">Cytoplasm</keyword>
<feature type="domain" description="Enolase N-terminal" evidence="11">
    <location>
        <begin position="13"/>
        <end position="141"/>
    </location>
</feature>
<dbReference type="GO" id="GO:0005576">
    <property type="term" value="C:extracellular region"/>
    <property type="evidence" value="ECO:0007669"/>
    <property type="project" value="UniProtKB-SubCell"/>
</dbReference>
<dbReference type="Gene3D" id="3.20.20.120">
    <property type="entry name" value="Enolase-like C-terminal domain"/>
    <property type="match status" value="1"/>
</dbReference>
<dbReference type="InterPro" id="IPR029017">
    <property type="entry name" value="Enolase-like_N"/>
</dbReference>
<feature type="binding site" evidence="8">
    <location>
        <position position="163"/>
    </location>
    <ligand>
        <name>substrate</name>
    </ligand>
</feature>
<feature type="binding site" evidence="8">
    <location>
        <position position="172"/>
    </location>
    <ligand>
        <name>substrate</name>
    </ligand>
</feature>
<dbReference type="InterPro" id="IPR020811">
    <property type="entry name" value="Enolase_N"/>
</dbReference>
<dbReference type="AlphaFoldDB" id="A0A833EB62"/>
<dbReference type="Pfam" id="PF00113">
    <property type="entry name" value="Enolase_C"/>
    <property type="match status" value="1"/>
</dbReference>
<dbReference type="Gene3D" id="3.30.390.10">
    <property type="entry name" value="Enolase-like, N-terminal domain"/>
    <property type="match status" value="1"/>
</dbReference>
<evidence type="ECO:0000256" key="9">
    <source>
        <dbReference type="PIRSR" id="PIRSR001400-3"/>
    </source>
</evidence>
<dbReference type="PANTHER" id="PTHR11902:SF1">
    <property type="entry name" value="ENOLASE"/>
    <property type="match status" value="1"/>
</dbReference>
<dbReference type="GO" id="GO:0000015">
    <property type="term" value="C:phosphopyruvate hydratase complex"/>
    <property type="evidence" value="ECO:0007669"/>
    <property type="project" value="InterPro"/>
</dbReference>
<evidence type="ECO:0000256" key="8">
    <source>
        <dbReference type="PIRSR" id="PIRSR001400-2"/>
    </source>
</evidence>
<evidence type="ECO:0000256" key="1">
    <source>
        <dbReference type="ARBA" id="ARBA00005031"/>
    </source>
</evidence>
<dbReference type="GO" id="GO:0000287">
    <property type="term" value="F:magnesium ion binding"/>
    <property type="evidence" value="ECO:0007669"/>
    <property type="project" value="UniProtKB-UniRule"/>
</dbReference>
<evidence type="ECO:0000256" key="5">
    <source>
        <dbReference type="ARBA" id="ARBA00023239"/>
    </source>
</evidence>
<evidence type="ECO:0000256" key="4">
    <source>
        <dbReference type="ARBA" id="ARBA00023152"/>
    </source>
</evidence>
<dbReference type="PIRSF" id="PIRSF001400">
    <property type="entry name" value="Enolase"/>
    <property type="match status" value="1"/>
</dbReference>
<evidence type="ECO:0000259" key="10">
    <source>
        <dbReference type="SMART" id="SM01192"/>
    </source>
</evidence>
<dbReference type="SUPFAM" id="SSF54826">
    <property type="entry name" value="Enolase N-terminal domain-like"/>
    <property type="match status" value="1"/>
</dbReference>
<feature type="binding site" evidence="6">
    <location>
        <position position="376"/>
    </location>
    <ligand>
        <name>(2R)-2-phosphoglycerate</name>
        <dbReference type="ChEBI" id="CHEBI:58289"/>
    </ligand>
</feature>
<feature type="domain" description="Enolase C-terminal TIM barrel" evidence="10">
    <location>
        <begin position="147"/>
        <end position="435"/>
    </location>
</feature>
<comment type="similarity">
    <text evidence="2 6">Belongs to the enolase family.</text>
</comment>
<comment type="cofactor">
    <cofactor evidence="6">
        <name>Mg(2+)</name>
        <dbReference type="ChEBI" id="CHEBI:18420"/>
    </cofactor>
    <text evidence="6">Binds a second Mg(2+) ion via substrate during catalysis.</text>
</comment>
<dbReference type="GO" id="GO:0009986">
    <property type="term" value="C:cell surface"/>
    <property type="evidence" value="ECO:0007669"/>
    <property type="project" value="UniProtKB-SubCell"/>
</dbReference>
<dbReference type="PANTHER" id="PTHR11902">
    <property type="entry name" value="ENOLASE"/>
    <property type="match status" value="1"/>
</dbReference>
<comment type="function">
    <text evidence="6">Catalyzes the reversible conversion of 2-phosphoglycerate (2-PG) into phosphoenolpyruvate (PEP). It is essential for the degradation of carbohydrates via glycolysis.</text>
</comment>
<dbReference type="SUPFAM" id="SSF51604">
    <property type="entry name" value="Enolase C-terminal domain-like"/>
    <property type="match status" value="1"/>
</dbReference>
<feature type="binding site" evidence="6 9">
    <location>
        <position position="295"/>
    </location>
    <ligand>
        <name>Mg(2+)</name>
        <dbReference type="ChEBI" id="CHEBI:18420"/>
    </ligand>
</feature>
<feature type="active site" description="Proton donor" evidence="6 7">
    <location>
        <position position="215"/>
    </location>
</feature>
<dbReference type="SFLD" id="SFLDF00002">
    <property type="entry name" value="enolase"/>
    <property type="match status" value="1"/>
</dbReference>
<dbReference type="Proteomes" id="UP000600071">
    <property type="component" value="Unassembled WGS sequence"/>
</dbReference>
<sequence>MGLPARLRGDFVIEDVRARMILDSRGNPTVEAEVVTRGGFGRAAAPAGASKGLHEAIELRDGGKEFNGKGVSRAVYNVNNIIAPRLRGLDSRKQRLIDFIMCQLDGTPNKSRLGANAIVAVSLAVAKAAADTAGVPLYEYLGGAGGTFILPAPLLNIINGGAHAGNELTFQEFMIVPVGADTFAEAIRIATEVYHKLRQVLKDRYGAIAVNVGDEGGYAPPMKSNREALDALRESVSRAGYTPGKEVLFALDAAASHFYDTEKNVYIVDNRHLSRDELLEYYISLINEYPIASIEDPFYEEDFETHAELTRRIGNKVLIVGDDLYVTSLERLKKGIEHGASNAALLKVNQIGTLTEAMDYARAAMYNGMRVIVSHRSGETEDTTISHIAVGLRAGFIKTGAPARGERTAKYNELLRIEEELAGDAIYAGKLVYKGLVYLYTSDH</sequence>
<keyword evidence="5 6" id="KW-0456">Lyase</keyword>
<evidence type="ECO:0000259" key="11">
    <source>
        <dbReference type="SMART" id="SM01193"/>
    </source>
</evidence>
<feature type="binding site" evidence="6">
    <location>
        <position position="347"/>
    </location>
    <ligand>
        <name>(2R)-2-phosphoglycerate</name>
        <dbReference type="ChEBI" id="CHEBI:58289"/>
    </ligand>
</feature>
<reference evidence="12" key="1">
    <citation type="journal article" date="2020" name="ISME J.">
        <title>Gammaproteobacteria mediating utilization of methyl-, sulfur- and petroleum organic compounds in deep ocean hydrothermal plumes.</title>
        <authorList>
            <person name="Zhou Z."/>
            <person name="Liu Y."/>
            <person name="Pan J."/>
            <person name="Cron B.R."/>
            <person name="Toner B.M."/>
            <person name="Anantharaman K."/>
            <person name="Breier J.A."/>
            <person name="Dick G.J."/>
            <person name="Li M."/>
        </authorList>
    </citation>
    <scope>NUCLEOTIDE SEQUENCE</scope>
    <source>
        <strain evidence="12">SZUA-1523</strain>
    </source>
</reference>
<dbReference type="SFLD" id="SFLDG00178">
    <property type="entry name" value="enolase"/>
    <property type="match status" value="1"/>
</dbReference>
<dbReference type="PRINTS" id="PR00148">
    <property type="entry name" value="ENOLASE"/>
</dbReference>
<dbReference type="InterPro" id="IPR020810">
    <property type="entry name" value="Enolase_C"/>
</dbReference>
<dbReference type="GO" id="GO:0006096">
    <property type="term" value="P:glycolytic process"/>
    <property type="evidence" value="ECO:0007669"/>
    <property type="project" value="UniProtKB-UniRule"/>
</dbReference>
<dbReference type="Pfam" id="PF03952">
    <property type="entry name" value="Enolase_N"/>
    <property type="match status" value="1"/>
</dbReference>
<dbReference type="SMART" id="SM01192">
    <property type="entry name" value="Enolase_C"/>
    <property type="match status" value="1"/>
</dbReference>
<dbReference type="EMBL" id="DQVR01000060">
    <property type="protein sequence ID" value="HIQ23943.1"/>
    <property type="molecule type" value="Genomic_DNA"/>
</dbReference>
<comment type="pathway">
    <text evidence="1 6">Carbohydrate degradation; glycolysis; pyruvate from D-glyceraldehyde 3-phosphate: step 4/5.</text>
</comment>
<feature type="binding site" evidence="8">
    <location>
        <position position="398"/>
    </location>
    <ligand>
        <name>substrate</name>
    </ligand>
</feature>
<dbReference type="HAMAP" id="MF_00318">
    <property type="entry name" value="Enolase"/>
    <property type="match status" value="1"/>
</dbReference>
<evidence type="ECO:0000256" key="7">
    <source>
        <dbReference type="PIRSR" id="PIRSR001400-1"/>
    </source>
</evidence>
<feature type="binding site" evidence="6">
    <location>
        <position position="398"/>
    </location>
    <ligand>
        <name>(2R)-2-phosphoglycerate</name>
        <dbReference type="ChEBI" id="CHEBI:58289"/>
    </ligand>
</feature>
<feature type="binding site" evidence="8">
    <location>
        <position position="295"/>
    </location>
    <ligand>
        <name>substrate</name>
    </ligand>
</feature>
<comment type="subcellular location">
    <subcellularLocation>
        <location evidence="6">Cytoplasm</location>
    </subcellularLocation>
    <subcellularLocation>
        <location evidence="6">Secreted</location>
    </subcellularLocation>
    <subcellularLocation>
        <location evidence="6">Cell surface</location>
    </subcellularLocation>
    <text evidence="6">Fractions of enolase are present in both the cytoplasm and on the cell surface.</text>
</comment>
<comment type="cofactor">
    <cofactor evidence="9">
        <name>Mg(2+)</name>
        <dbReference type="ChEBI" id="CHEBI:18420"/>
    </cofactor>
    <text evidence="9">Mg(2+) is required for catalysis and for stabilizing the dimer.</text>
</comment>
<dbReference type="InterPro" id="IPR036849">
    <property type="entry name" value="Enolase-like_C_sf"/>
</dbReference>
<name>A0A833EB62_9CREN</name>
<organism evidence="12 13">
    <name type="scientific">Pyrodictium delaneyi</name>
    <dbReference type="NCBI Taxonomy" id="1273541"/>
    <lineage>
        <taxon>Archaea</taxon>
        <taxon>Thermoproteota</taxon>
        <taxon>Thermoprotei</taxon>
        <taxon>Desulfurococcales</taxon>
        <taxon>Pyrodictiaceae</taxon>
        <taxon>Pyrodictium</taxon>
    </lineage>
</organism>
<gene>
    <name evidence="6 12" type="primary">eno</name>
    <name evidence="12" type="ORF">EYH50_02725</name>
</gene>
<dbReference type="EC" id="4.2.1.11" evidence="6"/>
<accession>A0A833EB62</accession>
<comment type="catalytic activity">
    <reaction evidence="6">
        <text>(2R)-2-phosphoglycerate = phosphoenolpyruvate + H2O</text>
        <dbReference type="Rhea" id="RHEA:10164"/>
        <dbReference type="ChEBI" id="CHEBI:15377"/>
        <dbReference type="ChEBI" id="CHEBI:58289"/>
        <dbReference type="ChEBI" id="CHEBI:58702"/>
        <dbReference type="EC" id="4.2.1.11"/>
    </reaction>
</comment>
<dbReference type="GO" id="GO:0004634">
    <property type="term" value="F:phosphopyruvate hydratase activity"/>
    <property type="evidence" value="ECO:0007669"/>
    <property type="project" value="UniProtKB-UniRule"/>
</dbReference>
<feature type="active site" description="Proton acceptor" evidence="6 7">
    <location>
        <position position="347"/>
    </location>
</feature>
<comment type="caution">
    <text evidence="12">The sequence shown here is derived from an EMBL/GenBank/DDBJ whole genome shotgun (WGS) entry which is preliminary data.</text>
</comment>
<keyword evidence="4 6" id="KW-0324">Glycolysis</keyword>
<keyword evidence="6 9" id="KW-0479">Metal-binding</keyword>
<feature type="binding site" evidence="6">
    <location>
        <position position="377"/>
    </location>
    <ligand>
        <name>(2R)-2-phosphoglycerate</name>
        <dbReference type="ChEBI" id="CHEBI:58289"/>
    </ligand>
</feature>
<evidence type="ECO:0000256" key="3">
    <source>
        <dbReference type="ARBA" id="ARBA00022842"/>
    </source>
</evidence>
<dbReference type="CDD" id="cd03313">
    <property type="entry name" value="enolase"/>
    <property type="match status" value="1"/>
</dbReference>
<keyword evidence="6" id="KW-0964">Secreted</keyword>
<feature type="binding site" evidence="6 9">
    <location>
        <position position="252"/>
    </location>
    <ligand>
        <name>Mg(2+)</name>
        <dbReference type="ChEBI" id="CHEBI:18420"/>
    </ligand>
</feature>
<dbReference type="UniPathway" id="UPA00109">
    <property type="reaction ID" value="UER00187"/>
</dbReference>